<dbReference type="PANTHER" id="PTHR24359:SF37">
    <property type="entry name" value="PROTEIN KINASE DOMAIN-CONTAINING PROTEIN"/>
    <property type="match status" value="1"/>
</dbReference>
<organism evidence="2 3">
    <name type="scientific">Corynespora cassiicola Philippines</name>
    <dbReference type="NCBI Taxonomy" id="1448308"/>
    <lineage>
        <taxon>Eukaryota</taxon>
        <taxon>Fungi</taxon>
        <taxon>Dikarya</taxon>
        <taxon>Ascomycota</taxon>
        <taxon>Pezizomycotina</taxon>
        <taxon>Dothideomycetes</taxon>
        <taxon>Pleosporomycetidae</taxon>
        <taxon>Pleosporales</taxon>
        <taxon>Corynesporascaceae</taxon>
        <taxon>Corynespora</taxon>
    </lineage>
</organism>
<accession>A0A2T2NTR1</accession>
<sequence length="567" mass="65153">MARILKVELRPNPVIQVEGQDLTTQGGPVSIDPIKDLDGWKRGKDFKNLRDLLKKIRIKHADARKYFWTDRLLRQAITRDRLIEEFKSSEYHHSCSLQDFNLLLDHILPNMSDSIEAKSGACNSIERDKFDKPRSRSFFKIFIILVWCEQAGDIGKFIKRNICDEDLPLSECDNPTKVRSWRGELAETQRECFSNWKDLPLETFQRIQHEVIIPYFGPLRDQSDKIRHVDYIKGTILPWIEKDTNKDMAGGYGKVSCVTPHPTSHGFQDLKQVKAARGVFARKTIMKDHLGNFENEAKMLRIFSGRHDHLITLLMTFTLDGCESLLFPWAECDLEIFWKKTPAPYSDTTMKMDPETIEWMSEQIVGIISALHGIHCPPHLNSEEKKFARHGDIKPENIFWFPSNNQSKGMLVIGDFGISSIHGNKSKSNVPNKALPVTPDYRPPECDQEGGVISRAFDIWTLGCLLMEMVCWALGGRSMIEDFDKERSMVSYIGTKTNIWFDLNRLKGGGHAVMVKETVIQWMRKLSDHEGCTEYFQDLLSIIHNHMLVVLSSSANRITSEQLLQKV</sequence>
<dbReference type="InterPro" id="IPR000719">
    <property type="entry name" value="Prot_kinase_dom"/>
</dbReference>
<dbReference type="PROSITE" id="PS50011">
    <property type="entry name" value="PROTEIN_KINASE_DOM"/>
    <property type="match status" value="1"/>
</dbReference>
<reference evidence="2 3" key="1">
    <citation type="journal article" date="2018" name="Front. Microbiol.">
        <title>Genome-Wide Analysis of Corynespora cassiicola Leaf Fall Disease Putative Effectors.</title>
        <authorList>
            <person name="Lopez D."/>
            <person name="Ribeiro S."/>
            <person name="Label P."/>
            <person name="Fumanal B."/>
            <person name="Venisse J.S."/>
            <person name="Kohler A."/>
            <person name="de Oliveira R.R."/>
            <person name="Labutti K."/>
            <person name="Lipzen A."/>
            <person name="Lail K."/>
            <person name="Bauer D."/>
            <person name="Ohm R.A."/>
            <person name="Barry K.W."/>
            <person name="Spatafora J."/>
            <person name="Grigoriev I.V."/>
            <person name="Martin F.M."/>
            <person name="Pujade-Renaud V."/>
        </authorList>
    </citation>
    <scope>NUCLEOTIDE SEQUENCE [LARGE SCALE GENOMIC DNA]</scope>
    <source>
        <strain evidence="2 3">Philippines</strain>
    </source>
</reference>
<dbReference type="GO" id="GO:0004674">
    <property type="term" value="F:protein serine/threonine kinase activity"/>
    <property type="evidence" value="ECO:0007669"/>
    <property type="project" value="TreeGrafter"/>
</dbReference>
<dbReference type="GO" id="GO:0005524">
    <property type="term" value="F:ATP binding"/>
    <property type="evidence" value="ECO:0007669"/>
    <property type="project" value="InterPro"/>
</dbReference>
<dbReference type="AlphaFoldDB" id="A0A2T2NTR1"/>
<protein>
    <submittedName>
        <fullName evidence="2">Kinase-like protein</fullName>
    </submittedName>
</protein>
<dbReference type="EMBL" id="KZ678133">
    <property type="protein sequence ID" value="PSN68832.1"/>
    <property type="molecule type" value="Genomic_DNA"/>
</dbReference>
<dbReference type="Proteomes" id="UP000240883">
    <property type="component" value="Unassembled WGS sequence"/>
</dbReference>
<dbReference type="STRING" id="1448308.A0A2T2NTR1"/>
<evidence type="ECO:0000259" key="1">
    <source>
        <dbReference type="PROSITE" id="PS50011"/>
    </source>
</evidence>
<dbReference type="SMART" id="SM00220">
    <property type="entry name" value="S_TKc"/>
    <property type="match status" value="1"/>
</dbReference>
<name>A0A2T2NTR1_CORCC</name>
<dbReference type="SUPFAM" id="SSF56112">
    <property type="entry name" value="Protein kinase-like (PK-like)"/>
    <property type="match status" value="1"/>
</dbReference>
<dbReference type="Gene3D" id="1.10.510.10">
    <property type="entry name" value="Transferase(Phosphotransferase) domain 1"/>
    <property type="match status" value="1"/>
</dbReference>
<gene>
    <name evidence="2" type="ORF">BS50DRAFT_572010</name>
</gene>
<keyword evidence="3" id="KW-1185">Reference proteome</keyword>
<keyword evidence="2" id="KW-0418">Kinase</keyword>
<proteinExistence type="predicted"/>
<evidence type="ECO:0000313" key="3">
    <source>
        <dbReference type="Proteomes" id="UP000240883"/>
    </source>
</evidence>
<dbReference type="PANTHER" id="PTHR24359">
    <property type="entry name" value="SERINE/THREONINE-PROTEIN KINASE SBK1"/>
    <property type="match status" value="1"/>
</dbReference>
<evidence type="ECO:0000313" key="2">
    <source>
        <dbReference type="EMBL" id="PSN68832.1"/>
    </source>
</evidence>
<dbReference type="InterPro" id="IPR011009">
    <property type="entry name" value="Kinase-like_dom_sf"/>
</dbReference>
<feature type="domain" description="Protein kinase" evidence="1">
    <location>
        <begin position="241"/>
        <end position="567"/>
    </location>
</feature>
<dbReference type="Pfam" id="PF00069">
    <property type="entry name" value="Pkinase"/>
    <property type="match status" value="1"/>
</dbReference>
<dbReference type="OrthoDB" id="1046782at2759"/>
<keyword evidence="2" id="KW-0808">Transferase</keyword>